<protein>
    <submittedName>
        <fullName evidence="2">Uncharacterized protein</fullName>
    </submittedName>
</protein>
<feature type="transmembrane region" description="Helical" evidence="1">
    <location>
        <begin position="71"/>
        <end position="90"/>
    </location>
</feature>
<dbReference type="EMBL" id="HBHI01000705">
    <property type="protein sequence ID" value="CAD9656516.1"/>
    <property type="molecule type" value="Transcribed_RNA"/>
</dbReference>
<feature type="transmembrane region" description="Helical" evidence="1">
    <location>
        <begin position="39"/>
        <end position="59"/>
    </location>
</feature>
<keyword evidence="1" id="KW-0472">Membrane</keyword>
<accession>A0A7S2R015</accession>
<organism evidence="2">
    <name type="scientific">Eucampia antarctica</name>
    <dbReference type="NCBI Taxonomy" id="49252"/>
    <lineage>
        <taxon>Eukaryota</taxon>
        <taxon>Sar</taxon>
        <taxon>Stramenopiles</taxon>
        <taxon>Ochrophyta</taxon>
        <taxon>Bacillariophyta</taxon>
        <taxon>Mediophyceae</taxon>
        <taxon>Biddulphiophycidae</taxon>
        <taxon>Hemiaulales</taxon>
        <taxon>Hemiaulaceae</taxon>
        <taxon>Eucampia</taxon>
    </lineage>
</organism>
<name>A0A7S2R015_9STRA</name>
<keyword evidence="1" id="KW-1133">Transmembrane helix</keyword>
<feature type="transmembrane region" description="Helical" evidence="1">
    <location>
        <begin position="96"/>
        <end position="118"/>
    </location>
</feature>
<feature type="transmembrane region" description="Helical" evidence="1">
    <location>
        <begin position="130"/>
        <end position="150"/>
    </location>
</feature>
<sequence>MNRCKDFCFPTGPKPPEYEASGCMKKIQDTSPEKDPVGWFWVNLACVLTSSIIFVLCLMDNVSEGNIAKFYTFYNLISMALWFYQATSILSSGGHFPGQVLILSLEIVASLAFLGWYIHEAFELKKRTKMETMEVCFIALDILIFAYLTVRCVVDKKKKENQDKLPT</sequence>
<evidence type="ECO:0000256" key="1">
    <source>
        <dbReference type="SAM" id="Phobius"/>
    </source>
</evidence>
<evidence type="ECO:0000313" key="2">
    <source>
        <dbReference type="EMBL" id="CAD9656516.1"/>
    </source>
</evidence>
<keyword evidence="1" id="KW-0812">Transmembrane</keyword>
<reference evidence="2" key="1">
    <citation type="submission" date="2021-01" db="EMBL/GenBank/DDBJ databases">
        <authorList>
            <person name="Corre E."/>
            <person name="Pelletier E."/>
            <person name="Niang G."/>
            <person name="Scheremetjew M."/>
            <person name="Finn R."/>
            <person name="Kale V."/>
            <person name="Holt S."/>
            <person name="Cochrane G."/>
            <person name="Meng A."/>
            <person name="Brown T."/>
            <person name="Cohen L."/>
        </authorList>
    </citation>
    <scope>NUCLEOTIDE SEQUENCE</scope>
    <source>
        <strain evidence="2">CCMP1452</strain>
    </source>
</reference>
<proteinExistence type="predicted"/>
<dbReference type="AlphaFoldDB" id="A0A7S2R015"/>
<gene>
    <name evidence="2" type="ORF">EANT1437_LOCUS315</name>
</gene>